<dbReference type="EMBL" id="OZ023712">
    <property type="protein sequence ID" value="CAK9860955.1"/>
    <property type="molecule type" value="Genomic_DNA"/>
</dbReference>
<evidence type="ECO:0000256" key="3">
    <source>
        <dbReference type="ARBA" id="ARBA00022989"/>
    </source>
</evidence>
<gene>
    <name evidence="8" type="ORF">CSSPJE1EN2_LOCUS3950</name>
</gene>
<evidence type="ECO:0000256" key="6">
    <source>
        <dbReference type="SAM" id="Phobius"/>
    </source>
</evidence>
<feature type="transmembrane region" description="Helical" evidence="6">
    <location>
        <begin position="152"/>
        <end position="173"/>
    </location>
</feature>
<dbReference type="Gene3D" id="2.60.120.260">
    <property type="entry name" value="Galactose-binding domain-like"/>
    <property type="match status" value="1"/>
</dbReference>
<dbReference type="PANTHER" id="PTHR12911:SF8">
    <property type="entry name" value="KLAROID PROTEIN-RELATED"/>
    <property type="match status" value="1"/>
</dbReference>
<dbReference type="PANTHER" id="PTHR12911">
    <property type="entry name" value="SAD1/UNC-84-LIKE PROTEIN-RELATED"/>
    <property type="match status" value="1"/>
</dbReference>
<evidence type="ECO:0000256" key="4">
    <source>
        <dbReference type="ARBA" id="ARBA00023136"/>
    </source>
</evidence>
<dbReference type="InterPro" id="IPR045119">
    <property type="entry name" value="SUN1-5"/>
</dbReference>
<reference evidence="8" key="1">
    <citation type="submission" date="2024-03" db="EMBL/GenBank/DDBJ databases">
        <authorList>
            <consortium name="ELIXIR-Norway"/>
            <consortium name="Elixir Norway"/>
        </authorList>
    </citation>
    <scope>NUCLEOTIDE SEQUENCE</scope>
</reference>
<evidence type="ECO:0000256" key="1">
    <source>
        <dbReference type="ARBA" id="ARBA00004370"/>
    </source>
</evidence>
<evidence type="ECO:0000313" key="9">
    <source>
        <dbReference type="Proteomes" id="UP001497522"/>
    </source>
</evidence>
<protein>
    <recommendedName>
        <fullName evidence="7">SUN domain-containing protein</fullName>
    </recommendedName>
</protein>
<keyword evidence="2 6" id="KW-0812">Transmembrane</keyword>
<dbReference type="PROSITE" id="PS51469">
    <property type="entry name" value="SUN"/>
    <property type="match status" value="1"/>
</dbReference>
<evidence type="ECO:0000259" key="7">
    <source>
        <dbReference type="PROSITE" id="PS51469"/>
    </source>
</evidence>
<evidence type="ECO:0000256" key="5">
    <source>
        <dbReference type="SAM" id="MobiDB-lite"/>
    </source>
</evidence>
<name>A0ABP1AET9_9BRYO</name>
<sequence>MSATAASPTLSAAALTAEKGVAVASKPRKRTAPTTASGSEAALDVPPLSAANTRATRRLRDPAAKVSNAAGGEASGELGFSRDLNFLDGEIPVESSRGTETVKRKVSVVGGGGDTAAAAPAVKQTTGKHLVHRTGAARKERQTSIWDTVGHFFSRFFLIFIVAVGLGTTFWNYRGSPSAPAPPATQDKIALELKKLDEFVTKTTKYIQVQLEMIDMKIGKQVGELRDEVKQNIDLQVVNLGTELKSIQTQLDRLHGDDDSALSRTEALEMMRSVAADMLAVEGVGESLSLEDVRAVARQIVLTELQKHMADGIGRPDYALASGGGVVVDHSEGFFVGRGGKWSMAALSLLPGVSQKHPLANKLLEPSFGEPGQCLPLKGSNVFVEVSLRTSIIPTAITLEHVSKSAAYDVKSAPNKFRIFGWRELRKSADHTIAQPTVQRLLGEFSYDVEGSSVQTFELVKEDVGEELINMVRLHVLTNHGNPLHTCLYRLRVHGEDLQSSAKMAIRS</sequence>
<evidence type="ECO:0000256" key="2">
    <source>
        <dbReference type="ARBA" id="ARBA00022692"/>
    </source>
</evidence>
<keyword evidence="4 6" id="KW-0472">Membrane</keyword>
<dbReference type="Pfam" id="PF07738">
    <property type="entry name" value="Sad1_UNC"/>
    <property type="match status" value="1"/>
</dbReference>
<evidence type="ECO:0000313" key="8">
    <source>
        <dbReference type="EMBL" id="CAK9860955.1"/>
    </source>
</evidence>
<proteinExistence type="predicted"/>
<comment type="subcellular location">
    <subcellularLocation>
        <location evidence="1">Membrane</location>
    </subcellularLocation>
</comment>
<dbReference type="Proteomes" id="UP001497522">
    <property type="component" value="Chromosome 11"/>
</dbReference>
<keyword evidence="3 6" id="KW-1133">Transmembrane helix</keyword>
<keyword evidence="9" id="KW-1185">Reference proteome</keyword>
<feature type="domain" description="SUN" evidence="7">
    <location>
        <begin position="323"/>
        <end position="498"/>
    </location>
</feature>
<accession>A0ABP1AET9</accession>
<dbReference type="InterPro" id="IPR012919">
    <property type="entry name" value="SUN_dom"/>
</dbReference>
<feature type="region of interest" description="Disordered" evidence="5">
    <location>
        <begin position="16"/>
        <end position="75"/>
    </location>
</feature>
<organism evidence="8 9">
    <name type="scientific">Sphagnum jensenii</name>
    <dbReference type="NCBI Taxonomy" id="128206"/>
    <lineage>
        <taxon>Eukaryota</taxon>
        <taxon>Viridiplantae</taxon>
        <taxon>Streptophyta</taxon>
        <taxon>Embryophyta</taxon>
        <taxon>Bryophyta</taxon>
        <taxon>Sphagnophytina</taxon>
        <taxon>Sphagnopsida</taxon>
        <taxon>Sphagnales</taxon>
        <taxon>Sphagnaceae</taxon>
        <taxon>Sphagnum</taxon>
    </lineage>
</organism>